<gene>
    <name evidence="2" type="ORF">LSTR_LSTR009216</name>
</gene>
<dbReference type="GO" id="GO:0010468">
    <property type="term" value="P:regulation of gene expression"/>
    <property type="evidence" value="ECO:0007669"/>
    <property type="project" value="InterPro"/>
</dbReference>
<feature type="non-terminal residue" evidence="2">
    <location>
        <position position="1001"/>
    </location>
</feature>
<feature type="compositionally biased region" description="Basic residues" evidence="1">
    <location>
        <begin position="602"/>
        <end position="613"/>
    </location>
</feature>
<dbReference type="Pfam" id="PF10274">
    <property type="entry name" value="ParcG"/>
    <property type="match status" value="1"/>
</dbReference>
<name>A0A482WRZ1_LAOST</name>
<evidence type="ECO:0000313" key="3">
    <source>
        <dbReference type="Proteomes" id="UP000291343"/>
    </source>
</evidence>
<dbReference type="InterPro" id="IPR016024">
    <property type="entry name" value="ARM-type_fold"/>
</dbReference>
<dbReference type="GO" id="GO:0061775">
    <property type="term" value="F:cohesin loader activity"/>
    <property type="evidence" value="ECO:0007669"/>
    <property type="project" value="InterPro"/>
</dbReference>
<dbReference type="Gene3D" id="1.25.10.10">
    <property type="entry name" value="Leucine-rich Repeat Variant"/>
    <property type="match status" value="1"/>
</dbReference>
<dbReference type="EMBL" id="QKKF02027490">
    <property type="protein sequence ID" value="RZF35800.1"/>
    <property type="molecule type" value="Genomic_DNA"/>
</dbReference>
<dbReference type="InterPro" id="IPR011989">
    <property type="entry name" value="ARM-like"/>
</dbReference>
<dbReference type="GO" id="GO:0003682">
    <property type="term" value="F:chromatin binding"/>
    <property type="evidence" value="ECO:0007669"/>
    <property type="project" value="TreeGrafter"/>
</dbReference>
<dbReference type="GO" id="GO:0090694">
    <property type="term" value="C:Scc2-Scc4 cohesin loading complex"/>
    <property type="evidence" value="ECO:0007669"/>
    <property type="project" value="TreeGrafter"/>
</dbReference>
<keyword evidence="3" id="KW-1185">Reference proteome</keyword>
<reference evidence="2 3" key="1">
    <citation type="journal article" date="2017" name="Gigascience">
        <title>Genome sequence of the small brown planthopper, Laodelphax striatellus.</title>
        <authorList>
            <person name="Zhu J."/>
            <person name="Jiang F."/>
            <person name="Wang X."/>
            <person name="Yang P."/>
            <person name="Bao Y."/>
            <person name="Zhao W."/>
            <person name="Wang W."/>
            <person name="Lu H."/>
            <person name="Wang Q."/>
            <person name="Cui N."/>
            <person name="Li J."/>
            <person name="Chen X."/>
            <person name="Luo L."/>
            <person name="Yu J."/>
            <person name="Kang L."/>
            <person name="Cui F."/>
        </authorList>
    </citation>
    <scope>NUCLEOTIDE SEQUENCE [LARGE SCALE GENOMIC DNA]</scope>
    <source>
        <strain evidence="2">Lst14</strain>
    </source>
</reference>
<dbReference type="GO" id="GO:0140588">
    <property type="term" value="P:chromatin looping"/>
    <property type="evidence" value="ECO:0007669"/>
    <property type="project" value="InterPro"/>
</dbReference>
<dbReference type="InParanoid" id="A0A482WRZ1"/>
<dbReference type="InterPro" id="IPR019399">
    <property type="entry name" value="Parkin_co-regulated_protein"/>
</dbReference>
<feature type="region of interest" description="Disordered" evidence="1">
    <location>
        <begin position="91"/>
        <end position="110"/>
    </location>
</feature>
<dbReference type="Proteomes" id="UP000291343">
    <property type="component" value="Unassembled WGS sequence"/>
</dbReference>
<dbReference type="SMR" id="A0A482WRZ1"/>
<evidence type="ECO:0000256" key="1">
    <source>
        <dbReference type="SAM" id="MobiDB-lite"/>
    </source>
</evidence>
<dbReference type="SUPFAM" id="SSF48371">
    <property type="entry name" value="ARM repeat"/>
    <property type="match status" value="1"/>
</dbReference>
<feature type="region of interest" description="Disordered" evidence="1">
    <location>
        <begin position="601"/>
        <end position="625"/>
    </location>
</feature>
<sequence>MERRRSSRKAAERAKSKLVETVDPLSEDENEIEYCSPNATCVEIKPCVILIRNLTNNSQSSDLDRTNQENAASGILQEVNNNTELVDRNLSDANVNIPPPTNEYDENEKENWSSEKKDFCEKLRKFLKKSENLDDNGFIDLFKKKKLYSLCREAAKLNKTGSLISLSFDKMEYVFGILNRIISNGNELIVSYTEDNRYALNDRSDQVFKAMYACLLQLYLWTTPGIDKKLVTDDGLENVTMFLKLCLENIIFPAFDTSYQENSGSKEASSKEKKTGNTKTKKELQLYNDLTEVFQLLETFLRDQTLIDTHILRIGSFSISAFFVNNTENIQLALLKLVECVFSKYMNHRKVLLDGFLQLLQKHAVDRKQLAGYKLETGGKIQMHTALVMKMIQSAVHFSPALLKQDEIDFKNIATEKINDACKAAHHFMLSLYKMCLSNSNEGCRAIIVSFVKDLLVTVDRPEWPAAEILLNMLVLTLNENYRASLKNKIMSLELLTMVYSDLRKTAQHTENMHKIDALFEHLPTTDESGKTCQKLQLDELTKDEFLQNALLDFIARRESTEPGLLYARHLHLAHWYIERTQSQCGKLVEKLLDEKRESILGKRKTSKGKAPAKKSTADPGLSQNDSNMQMLLEKFHGRTVYCFNSNANEANNLFIDADAAQLITYNFRLKRPLHLRFKEYLTMLLNGLMETPTPVRLKAMRCLSQMIEIAPELLVLNNVESAIKFAIYDQSIAIRESAIDIISKIALSKSDMDKCHVTVLLERMLDTGVSVRKKVIKTLGDLCLKFPASEMTPELVGKIMRRINDDNDGVHNMVLEFFYKLWFQPIDAVTEPELANQRILFIINVMDYCITNNGMGAHLGPFETLLRSLMNPKEDASNKRGLKNVCADDVIEVCKEIVDGLMRNMSDVPRDEKNLHRLLCVMAAIHSFAKIKPNLVVRHIDTLQKSLDVTCLTPNSKLIIYILNTIESTIPLLKNINKEVLAGLETNFEKIILYQDHTVV</sequence>
<dbReference type="PANTHER" id="PTHR21704">
    <property type="entry name" value="NIPPED-B-LIKE PROTEIN DELANGIN SCC2-RELATED"/>
    <property type="match status" value="1"/>
</dbReference>
<comment type="caution">
    <text evidence="2">The sequence shown here is derived from an EMBL/GenBank/DDBJ whole genome shotgun (WGS) entry which is preliminary data.</text>
</comment>
<proteinExistence type="predicted"/>
<dbReference type="OrthoDB" id="418242at2759"/>
<protein>
    <recommendedName>
        <fullName evidence="4">Nipped-B protein</fullName>
    </recommendedName>
</protein>
<dbReference type="GO" id="GO:0071169">
    <property type="term" value="P:establishment of protein localization to chromatin"/>
    <property type="evidence" value="ECO:0007669"/>
    <property type="project" value="TreeGrafter"/>
</dbReference>
<dbReference type="GO" id="GO:0034087">
    <property type="term" value="P:establishment of mitotic sister chromatid cohesion"/>
    <property type="evidence" value="ECO:0007669"/>
    <property type="project" value="TreeGrafter"/>
</dbReference>
<dbReference type="PANTHER" id="PTHR21704:SF18">
    <property type="entry name" value="NIPPED-B-LIKE PROTEIN"/>
    <property type="match status" value="1"/>
</dbReference>
<evidence type="ECO:0008006" key="4">
    <source>
        <dbReference type="Google" id="ProtNLM"/>
    </source>
</evidence>
<organism evidence="2 3">
    <name type="scientific">Laodelphax striatellus</name>
    <name type="common">Small brown planthopper</name>
    <name type="synonym">Delphax striatella</name>
    <dbReference type="NCBI Taxonomy" id="195883"/>
    <lineage>
        <taxon>Eukaryota</taxon>
        <taxon>Metazoa</taxon>
        <taxon>Ecdysozoa</taxon>
        <taxon>Arthropoda</taxon>
        <taxon>Hexapoda</taxon>
        <taxon>Insecta</taxon>
        <taxon>Pterygota</taxon>
        <taxon>Neoptera</taxon>
        <taxon>Paraneoptera</taxon>
        <taxon>Hemiptera</taxon>
        <taxon>Auchenorrhyncha</taxon>
        <taxon>Fulgoroidea</taxon>
        <taxon>Delphacidae</taxon>
        <taxon>Criomorphinae</taxon>
        <taxon>Laodelphax</taxon>
    </lineage>
</organism>
<dbReference type="AlphaFoldDB" id="A0A482WRZ1"/>
<dbReference type="InterPro" id="IPR033031">
    <property type="entry name" value="Scc2/Nipped-B"/>
</dbReference>
<dbReference type="GO" id="GO:1990414">
    <property type="term" value="P:replication-born double-strand break repair via sister chromatid exchange"/>
    <property type="evidence" value="ECO:0007669"/>
    <property type="project" value="TreeGrafter"/>
</dbReference>
<evidence type="ECO:0000313" key="2">
    <source>
        <dbReference type="EMBL" id="RZF35800.1"/>
    </source>
</evidence>
<dbReference type="STRING" id="195883.A0A482WRZ1"/>
<accession>A0A482WRZ1</accession>